<dbReference type="InterPro" id="IPR009097">
    <property type="entry name" value="Cyclic_Pdiesterase"/>
</dbReference>
<evidence type="ECO:0000313" key="1">
    <source>
        <dbReference type="EMBL" id="KAF2197858.1"/>
    </source>
</evidence>
<accession>A0A9P4MSB2</accession>
<dbReference type="Pfam" id="PF07823">
    <property type="entry name" value="CPDase"/>
    <property type="match status" value="1"/>
</dbReference>
<proteinExistence type="predicted"/>
<dbReference type="SUPFAM" id="SSF55144">
    <property type="entry name" value="LigT-like"/>
    <property type="match status" value="1"/>
</dbReference>
<keyword evidence="2" id="KW-1185">Reference proteome</keyword>
<name>A0A9P4MSB2_9PLEO</name>
<dbReference type="Proteomes" id="UP000799536">
    <property type="component" value="Unassembled WGS sequence"/>
</dbReference>
<gene>
    <name evidence="1" type="ORF">GQ43DRAFT_483796</name>
</gene>
<dbReference type="AlphaFoldDB" id="A0A9P4MSB2"/>
<reference evidence="1" key="1">
    <citation type="journal article" date="2020" name="Stud. Mycol.">
        <title>101 Dothideomycetes genomes: a test case for predicting lifestyles and emergence of pathogens.</title>
        <authorList>
            <person name="Haridas S."/>
            <person name="Albert R."/>
            <person name="Binder M."/>
            <person name="Bloem J."/>
            <person name="Labutti K."/>
            <person name="Salamov A."/>
            <person name="Andreopoulos B."/>
            <person name="Baker S."/>
            <person name="Barry K."/>
            <person name="Bills G."/>
            <person name="Bluhm B."/>
            <person name="Cannon C."/>
            <person name="Castanera R."/>
            <person name="Culley D."/>
            <person name="Daum C."/>
            <person name="Ezra D."/>
            <person name="Gonzalez J."/>
            <person name="Henrissat B."/>
            <person name="Kuo A."/>
            <person name="Liang C."/>
            <person name="Lipzen A."/>
            <person name="Lutzoni F."/>
            <person name="Magnuson J."/>
            <person name="Mondo S."/>
            <person name="Nolan M."/>
            <person name="Ohm R."/>
            <person name="Pangilinan J."/>
            <person name="Park H.-J."/>
            <person name="Ramirez L."/>
            <person name="Alfaro M."/>
            <person name="Sun H."/>
            <person name="Tritt A."/>
            <person name="Yoshinaga Y."/>
            <person name="Zwiers L.-H."/>
            <person name="Turgeon B."/>
            <person name="Goodwin S."/>
            <person name="Spatafora J."/>
            <person name="Crous P."/>
            <person name="Grigoriev I."/>
        </authorList>
    </citation>
    <scope>NUCLEOTIDE SEQUENCE</scope>
    <source>
        <strain evidence="1">ATCC 74209</strain>
    </source>
</reference>
<protein>
    <submittedName>
        <fullName evidence="1">2',3'-cyclic-nucleotide 3'-phosphodiesteras-like protein</fullName>
    </submittedName>
</protein>
<dbReference type="Gene3D" id="3.90.1140.10">
    <property type="entry name" value="Cyclic phosphodiesterase"/>
    <property type="match status" value="1"/>
</dbReference>
<dbReference type="InterPro" id="IPR012386">
    <property type="entry name" value="Cyclic-nucl_3Pdiesterase"/>
</dbReference>
<dbReference type="PANTHER" id="PTHR28141">
    <property type="entry name" value="2',3'-CYCLIC-NUCLEOTIDE 3'-PHOSPHODIESTERASE"/>
    <property type="match status" value="1"/>
</dbReference>
<comment type="caution">
    <text evidence="1">The sequence shown here is derived from an EMBL/GenBank/DDBJ whole genome shotgun (WGS) entry which is preliminary data.</text>
</comment>
<organism evidence="1 2">
    <name type="scientific">Delitschia confertaspora ATCC 74209</name>
    <dbReference type="NCBI Taxonomy" id="1513339"/>
    <lineage>
        <taxon>Eukaryota</taxon>
        <taxon>Fungi</taxon>
        <taxon>Dikarya</taxon>
        <taxon>Ascomycota</taxon>
        <taxon>Pezizomycotina</taxon>
        <taxon>Dothideomycetes</taxon>
        <taxon>Pleosporomycetidae</taxon>
        <taxon>Pleosporales</taxon>
        <taxon>Delitschiaceae</taxon>
        <taxon>Delitschia</taxon>
    </lineage>
</organism>
<dbReference type="GO" id="GO:0004113">
    <property type="term" value="F:2',3'-cyclic-nucleotide 3'-phosphodiesterase activity"/>
    <property type="evidence" value="ECO:0007669"/>
    <property type="project" value="TreeGrafter"/>
</dbReference>
<sequence>MPGSSLWLLPPSDHPLTDIITTVIKKTAAQFNSPHLFIPHITLTSEISPSAYGSDAQSWLNALPFLSAKYVRVRLGKLESQEAFFKKLYSRVEKNEGVKGLGKVARMAVEGFEGEDVAEMWVQEKFMPHLSLLYWDGTVTSEQLAEIERFTKEAGINLNGEGELAEWEGGRVVLVPTDKAIKEWAPIAERGL</sequence>
<evidence type="ECO:0000313" key="2">
    <source>
        <dbReference type="Proteomes" id="UP000799536"/>
    </source>
</evidence>
<dbReference type="EMBL" id="ML994192">
    <property type="protein sequence ID" value="KAF2197858.1"/>
    <property type="molecule type" value="Genomic_DNA"/>
</dbReference>
<dbReference type="PANTHER" id="PTHR28141:SF1">
    <property type="entry name" value="2',3'-CYCLIC-NUCLEOTIDE 3'-PHOSPHODIESTERASE"/>
    <property type="match status" value="1"/>
</dbReference>
<dbReference type="GO" id="GO:0009187">
    <property type="term" value="P:cyclic nucleotide metabolic process"/>
    <property type="evidence" value="ECO:0007669"/>
    <property type="project" value="TreeGrafter"/>
</dbReference>
<dbReference type="OrthoDB" id="514292at2759"/>